<protein>
    <recommendedName>
        <fullName evidence="3">NIPSNAP protein</fullName>
    </recommendedName>
</protein>
<reference evidence="2" key="1">
    <citation type="submission" date="2016-10" db="EMBL/GenBank/DDBJ databases">
        <authorList>
            <person name="Varghese N."/>
            <person name="Submissions S."/>
        </authorList>
    </citation>
    <scope>NUCLEOTIDE SEQUENCE [LARGE SCALE GENOMIC DNA]</scope>
    <source>
        <strain evidence="2">DSM 43163</strain>
    </source>
</reference>
<dbReference type="RefSeq" id="WP_103935877.1">
    <property type="nucleotide sequence ID" value="NZ_FNVO01000001.1"/>
</dbReference>
<dbReference type="EMBL" id="FNVO01000001">
    <property type="protein sequence ID" value="SEF56610.1"/>
    <property type="molecule type" value="Genomic_DNA"/>
</dbReference>
<evidence type="ECO:0000313" key="1">
    <source>
        <dbReference type="EMBL" id="SEF56610.1"/>
    </source>
</evidence>
<dbReference type="Proteomes" id="UP000236723">
    <property type="component" value="Unassembled WGS sequence"/>
</dbReference>
<dbReference type="AlphaFoldDB" id="A0A1H5T1E3"/>
<evidence type="ECO:0000313" key="2">
    <source>
        <dbReference type="Proteomes" id="UP000236723"/>
    </source>
</evidence>
<evidence type="ECO:0008006" key="3">
    <source>
        <dbReference type="Google" id="ProtNLM"/>
    </source>
</evidence>
<organism evidence="1 2">
    <name type="scientific">Thermomonospora echinospora</name>
    <dbReference type="NCBI Taxonomy" id="1992"/>
    <lineage>
        <taxon>Bacteria</taxon>
        <taxon>Bacillati</taxon>
        <taxon>Actinomycetota</taxon>
        <taxon>Actinomycetes</taxon>
        <taxon>Streptosporangiales</taxon>
        <taxon>Thermomonosporaceae</taxon>
        <taxon>Thermomonospora</taxon>
    </lineage>
</organism>
<dbReference type="Gene3D" id="3.30.70.100">
    <property type="match status" value="1"/>
</dbReference>
<dbReference type="OrthoDB" id="3519756at2"/>
<name>A0A1H5T1E3_9ACTN</name>
<proteinExistence type="predicted"/>
<keyword evidence="2" id="KW-1185">Reference proteome</keyword>
<sequence>MNDKVYIHEFIDITKQNRARYMHHMTANWSPIGQEQRGQLCYGVWGVVGSTGRWPQVVNIWEENGFAGLASSFRHELGNATLQDPALEKWWAAAADLRSGGVDRIIVPHPGTPTIEQVCREGIRGEVYAHELIEVGPGGARRFLDAAVEEAAKDRPGHRWRLVGAWTTAMRNDSECLLLWAIPTWEAWADVERDEAAGRRRILEAVTPLIRGRERILLADSPLCPFRTGRQPSRADRTDWVD</sequence>
<gene>
    <name evidence="1" type="ORF">SAMN04489712_101444</name>
</gene>
<accession>A0A1H5T1E3</accession>